<keyword evidence="3" id="KW-1185">Reference proteome</keyword>
<sequence length="152" mass="16855">MTPTPKLPPRGPDDALDQILRQELRWEVPAHLSAQLLALVPDAPLVFEPVRPKSWYSMVVLVLTGIIIGLSLAIAWEFYRLIGMDLGLSAVLAQLQAAPAIGLQRLYDALPASRQVISVLASVRDQLHWLLLAVVLWLALDGWQPRRASQQV</sequence>
<dbReference type="HOGENOM" id="CLU_1728091_0_0_0"/>
<reference evidence="2 3" key="1">
    <citation type="journal article" date="2011" name="J. Bacteriol.">
        <title>Draft genome sequence of the anoxygenic filamentous phototrophic bacterium Oscillochloris trichoides subsp. DG-6.</title>
        <authorList>
            <person name="Kuznetsov B.B."/>
            <person name="Ivanovsky R.N."/>
            <person name="Keppen O.I."/>
            <person name="Sukhacheva M.V."/>
            <person name="Bumazhkin B.K."/>
            <person name="Patutina E.O."/>
            <person name="Beletsky A.V."/>
            <person name="Mardanov A.V."/>
            <person name="Baslerov R.V."/>
            <person name="Panteleeva A.N."/>
            <person name="Kolganova T.V."/>
            <person name="Ravin N.V."/>
            <person name="Skryabin K.G."/>
        </authorList>
    </citation>
    <scope>NUCLEOTIDE SEQUENCE [LARGE SCALE GENOMIC DNA]</scope>
    <source>
        <strain evidence="2 3">DG-6</strain>
    </source>
</reference>
<keyword evidence="1" id="KW-1133">Transmembrane helix</keyword>
<gene>
    <name evidence="2" type="ORF">OSCT_0563</name>
</gene>
<name>E1IB62_9CHLR</name>
<evidence type="ECO:0000313" key="2">
    <source>
        <dbReference type="EMBL" id="EFO81547.1"/>
    </source>
</evidence>
<evidence type="ECO:0000256" key="1">
    <source>
        <dbReference type="SAM" id="Phobius"/>
    </source>
</evidence>
<dbReference type="STRING" id="765420.OSCT_0563"/>
<dbReference type="eggNOG" id="COG5662">
    <property type="taxonomic scope" value="Bacteria"/>
</dbReference>
<keyword evidence="1 2" id="KW-0812">Transmembrane</keyword>
<organism evidence="2 3">
    <name type="scientific">Oscillochloris trichoides DG-6</name>
    <dbReference type="NCBI Taxonomy" id="765420"/>
    <lineage>
        <taxon>Bacteria</taxon>
        <taxon>Bacillati</taxon>
        <taxon>Chloroflexota</taxon>
        <taxon>Chloroflexia</taxon>
        <taxon>Chloroflexales</taxon>
        <taxon>Chloroflexineae</taxon>
        <taxon>Oscillochloridaceae</taxon>
        <taxon>Oscillochloris</taxon>
    </lineage>
</organism>
<evidence type="ECO:0000313" key="3">
    <source>
        <dbReference type="Proteomes" id="UP000054010"/>
    </source>
</evidence>
<dbReference type="EMBL" id="ADVR01000010">
    <property type="protein sequence ID" value="EFO81547.1"/>
    <property type="molecule type" value="Genomic_DNA"/>
</dbReference>
<comment type="caution">
    <text evidence="2">The sequence shown here is derived from an EMBL/GenBank/DDBJ whole genome shotgun (WGS) entry which is preliminary data.</text>
</comment>
<accession>E1IB62</accession>
<keyword evidence="1" id="KW-0472">Membrane</keyword>
<dbReference type="OrthoDB" id="162317at2"/>
<proteinExistence type="predicted"/>
<protein>
    <submittedName>
        <fullName evidence="2">Transmembrane anti-sigma factor</fullName>
    </submittedName>
</protein>
<dbReference type="AlphaFoldDB" id="E1IB62"/>
<feature type="transmembrane region" description="Helical" evidence="1">
    <location>
        <begin position="55"/>
        <end position="79"/>
    </location>
</feature>
<dbReference type="Proteomes" id="UP000054010">
    <property type="component" value="Unassembled WGS sequence"/>
</dbReference>